<name>A0A9P6Y8Q7_9FUNG</name>
<protein>
    <submittedName>
        <fullName evidence="2">Uncharacterized protein</fullName>
    </submittedName>
</protein>
<reference evidence="2 3" key="1">
    <citation type="journal article" date="2020" name="Microb. Genom.">
        <title>Genetic diversity of clinical and environmental Mucorales isolates obtained from an investigation of mucormycosis cases among solid organ transplant recipients.</title>
        <authorList>
            <person name="Nguyen M.H."/>
            <person name="Kaul D."/>
            <person name="Muto C."/>
            <person name="Cheng S.J."/>
            <person name="Richter R.A."/>
            <person name="Bruno V.M."/>
            <person name="Liu G."/>
            <person name="Beyhan S."/>
            <person name="Sundermann A.J."/>
            <person name="Mounaud S."/>
            <person name="Pasculle A.W."/>
            <person name="Nierman W.C."/>
            <person name="Driscoll E."/>
            <person name="Cumbie R."/>
            <person name="Clancy C.J."/>
            <person name="Dupont C.L."/>
        </authorList>
    </citation>
    <scope>NUCLEOTIDE SEQUENCE [LARGE SCALE GENOMIC DNA]</scope>
    <source>
        <strain evidence="2 3">GL24</strain>
    </source>
</reference>
<accession>A0A9P6Y8Q7</accession>
<comment type="caution">
    <text evidence="2">The sequence shown here is derived from an EMBL/GenBank/DDBJ whole genome shotgun (WGS) entry which is preliminary data.</text>
</comment>
<feature type="region of interest" description="Disordered" evidence="1">
    <location>
        <begin position="145"/>
        <end position="205"/>
    </location>
</feature>
<dbReference type="EMBL" id="JAANIU010006417">
    <property type="protein sequence ID" value="KAG1541995.1"/>
    <property type="molecule type" value="Genomic_DNA"/>
</dbReference>
<sequence>MPADVGLALLDSARWQQQDWGQSNHRQNLSRVGGAPSWVQSAWYPACIDCGQDMPFVMQLDSTLPTTGESTLLWGSGGMLYTFCALAGGNRRPIDLVGANLGWHAFRHRPSRASSTLRMRAAVAIALVGVNLGWHARGTAHAPAVPAGNAAHRDAPVGTSPAAHWRTPHRPPSAGCAPASAGSPAPVCARPQASKCRPGRVAPPQ</sequence>
<dbReference type="AlphaFoldDB" id="A0A9P6Y8Q7"/>
<evidence type="ECO:0000313" key="3">
    <source>
        <dbReference type="Proteomes" id="UP000740926"/>
    </source>
</evidence>
<dbReference type="Proteomes" id="UP000740926">
    <property type="component" value="Unassembled WGS sequence"/>
</dbReference>
<evidence type="ECO:0000256" key="1">
    <source>
        <dbReference type="SAM" id="MobiDB-lite"/>
    </source>
</evidence>
<feature type="compositionally biased region" description="Low complexity" evidence="1">
    <location>
        <begin position="172"/>
        <end position="189"/>
    </location>
</feature>
<organism evidence="2 3">
    <name type="scientific">Rhizopus delemar</name>
    <dbReference type="NCBI Taxonomy" id="936053"/>
    <lineage>
        <taxon>Eukaryota</taxon>
        <taxon>Fungi</taxon>
        <taxon>Fungi incertae sedis</taxon>
        <taxon>Mucoromycota</taxon>
        <taxon>Mucoromycotina</taxon>
        <taxon>Mucoromycetes</taxon>
        <taxon>Mucorales</taxon>
        <taxon>Mucorineae</taxon>
        <taxon>Rhizopodaceae</taxon>
        <taxon>Rhizopus</taxon>
    </lineage>
</organism>
<proteinExistence type="predicted"/>
<keyword evidence="3" id="KW-1185">Reference proteome</keyword>
<evidence type="ECO:0000313" key="2">
    <source>
        <dbReference type="EMBL" id="KAG1541995.1"/>
    </source>
</evidence>
<gene>
    <name evidence="2" type="ORF">G6F50_014157</name>
</gene>